<dbReference type="InterPro" id="IPR012292">
    <property type="entry name" value="Globin/Proto"/>
</dbReference>
<dbReference type="SMART" id="SM00283">
    <property type="entry name" value="MA"/>
    <property type="match status" value="1"/>
</dbReference>
<dbReference type="SUPFAM" id="SSF58104">
    <property type="entry name" value="Methyl-accepting chemotaxis protein (MCP) signaling domain"/>
    <property type="match status" value="1"/>
</dbReference>
<dbReference type="PANTHER" id="PTHR32089:SF112">
    <property type="entry name" value="LYSOZYME-LIKE PROTEIN-RELATED"/>
    <property type="match status" value="1"/>
</dbReference>
<evidence type="ECO:0000256" key="2">
    <source>
        <dbReference type="ARBA" id="ARBA00022519"/>
    </source>
</evidence>
<keyword evidence="2" id="KW-0472">Membrane</keyword>
<proteinExistence type="inferred from homology"/>
<evidence type="ECO:0000259" key="6">
    <source>
        <dbReference type="PROSITE" id="PS50111"/>
    </source>
</evidence>
<dbReference type="Gene3D" id="1.10.490.10">
    <property type="entry name" value="Globins"/>
    <property type="match status" value="1"/>
</dbReference>
<reference evidence="9" key="1">
    <citation type="submission" date="2017-12" db="EMBL/GenBank/DDBJ databases">
        <title>Draft genome sequence of Telmatospirillum siberiense 26-4b1T, an acidotolerant peatland alphaproteobacterium potentially involved in sulfur cycling.</title>
        <authorList>
            <person name="Hausmann B."/>
            <person name="Pjevac P."/>
            <person name="Schreck K."/>
            <person name="Herbold C.W."/>
            <person name="Daims H."/>
            <person name="Wagner M."/>
            <person name="Pester M."/>
            <person name="Loy A."/>
        </authorList>
    </citation>
    <scope>NUCLEOTIDE SEQUENCE [LARGE SCALE GENOMIC DNA]</scope>
    <source>
        <strain evidence="9">26-4b1</strain>
    </source>
</reference>
<dbReference type="PROSITE" id="PS50192">
    <property type="entry name" value="T_SNARE"/>
    <property type="match status" value="1"/>
</dbReference>
<name>A0A2N3PXN8_9PROT</name>
<gene>
    <name evidence="8" type="ORF">CWS72_08000</name>
</gene>
<comment type="caution">
    <text evidence="8">The sequence shown here is derived from an EMBL/GenBank/DDBJ whole genome shotgun (WGS) entry which is preliminary data.</text>
</comment>
<evidence type="ECO:0000256" key="3">
    <source>
        <dbReference type="ARBA" id="ARBA00023224"/>
    </source>
</evidence>
<dbReference type="InterPro" id="IPR000727">
    <property type="entry name" value="T_SNARE_dom"/>
</dbReference>
<keyword evidence="3 5" id="KW-0807">Transducer</keyword>
<protein>
    <submittedName>
        <fullName evidence="8">Chemotaxis protein</fullName>
    </submittedName>
</protein>
<comment type="subcellular location">
    <subcellularLocation>
        <location evidence="1">Cell inner membrane</location>
        <topology evidence="1">Multi-pass membrane protein</topology>
    </subcellularLocation>
</comment>
<dbReference type="InterPro" id="IPR009050">
    <property type="entry name" value="Globin-like_sf"/>
</dbReference>
<keyword evidence="9" id="KW-1185">Reference proteome</keyword>
<accession>A0A2N3PXN8</accession>
<dbReference type="OrthoDB" id="266313at2"/>
<dbReference type="InterPro" id="IPR004089">
    <property type="entry name" value="MCPsignal_dom"/>
</dbReference>
<dbReference type="CDD" id="cd01068">
    <property type="entry name" value="globin_sensor"/>
    <property type="match status" value="1"/>
</dbReference>
<dbReference type="GO" id="GO:0005886">
    <property type="term" value="C:plasma membrane"/>
    <property type="evidence" value="ECO:0007669"/>
    <property type="project" value="UniProtKB-SubCell"/>
</dbReference>
<dbReference type="SUPFAM" id="SSF46458">
    <property type="entry name" value="Globin-like"/>
    <property type="match status" value="1"/>
</dbReference>
<keyword evidence="2" id="KW-0997">Cell inner membrane</keyword>
<evidence type="ECO:0000256" key="5">
    <source>
        <dbReference type="PROSITE-ProRule" id="PRU00284"/>
    </source>
</evidence>
<evidence type="ECO:0000256" key="1">
    <source>
        <dbReference type="ARBA" id="ARBA00004429"/>
    </source>
</evidence>
<dbReference type="PRINTS" id="PR00260">
    <property type="entry name" value="CHEMTRNSDUCR"/>
</dbReference>
<sequence length="445" mass="47148">MSKTLDIERESRIASMGIDQNTREVIAECKPLIETMIEGAVRDSFSKIMKSPEVQKAYAGVNLEDAVAAQRSHWVNDILPAQFTNDQMEHCVTLFSKRQKQGLALRWYFCFYTNVLSRMIISVSEHYRKKPDKLRAAVEALTKVVNFEIELASAAYMHSAQEQAATVLNGTATEFEQNVSSVVGTVSSSVTQLEAAVETMASVANQTANQAQTATRAAQNTSANISTVASATEELTGSIQEIASLVGKSAQIAQTAVGEAQRTNQLVQGLADAVGKIGDVVNLINNIASQTNLLALNATIEAARAGDAGKGFAVVAGEVKNLANQTARATKEISSQISAVQNATHDAVNAIQSIGNTIGDINEISTSVASAVEQQSAATQEIARNIEGASQGSVQVNETIVAVGGLAGKTDTTAKELSSAVVMLSTQATRLSDQVEQFLVKIRVG</sequence>
<dbReference type="GO" id="GO:0004888">
    <property type="term" value="F:transmembrane signaling receptor activity"/>
    <property type="evidence" value="ECO:0007669"/>
    <property type="project" value="InterPro"/>
</dbReference>
<evidence type="ECO:0000256" key="4">
    <source>
        <dbReference type="ARBA" id="ARBA00029447"/>
    </source>
</evidence>
<feature type="domain" description="Methyl-accepting transducer" evidence="6">
    <location>
        <begin position="189"/>
        <end position="418"/>
    </location>
</feature>
<evidence type="ECO:0000313" key="8">
    <source>
        <dbReference type="EMBL" id="PKU25131.1"/>
    </source>
</evidence>
<dbReference type="EMBL" id="PIUM01000006">
    <property type="protein sequence ID" value="PKU25131.1"/>
    <property type="molecule type" value="Genomic_DNA"/>
</dbReference>
<comment type="similarity">
    <text evidence="4">Belongs to the methyl-accepting chemotaxis (MCP) protein family.</text>
</comment>
<dbReference type="AlphaFoldDB" id="A0A2N3PXN8"/>
<dbReference type="InterPro" id="IPR044398">
    <property type="entry name" value="Globin-sensor_dom"/>
</dbReference>
<dbReference type="GO" id="GO:0020037">
    <property type="term" value="F:heme binding"/>
    <property type="evidence" value="ECO:0007669"/>
    <property type="project" value="InterPro"/>
</dbReference>
<evidence type="ECO:0000313" key="9">
    <source>
        <dbReference type="Proteomes" id="UP000233293"/>
    </source>
</evidence>
<dbReference type="Proteomes" id="UP000233293">
    <property type="component" value="Unassembled WGS sequence"/>
</dbReference>
<feature type="domain" description="T-SNARE coiled-coil homology" evidence="7">
    <location>
        <begin position="341"/>
        <end position="403"/>
    </location>
</feature>
<dbReference type="RefSeq" id="WP_101250058.1">
    <property type="nucleotide sequence ID" value="NZ_PIUM01000006.1"/>
</dbReference>
<dbReference type="Pfam" id="PF11563">
    <property type="entry name" value="Protoglobin"/>
    <property type="match status" value="1"/>
</dbReference>
<dbReference type="InterPro" id="IPR004090">
    <property type="entry name" value="Chemotax_Me-accpt_rcpt"/>
</dbReference>
<dbReference type="Pfam" id="PF00015">
    <property type="entry name" value="MCPsignal"/>
    <property type="match status" value="1"/>
</dbReference>
<dbReference type="PANTHER" id="PTHR32089">
    <property type="entry name" value="METHYL-ACCEPTING CHEMOTAXIS PROTEIN MCPB"/>
    <property type="match status" value="1"/>
</dbReference>
<dbReference type="Gene3D" id="1.10.287.950">
    <property type="entry name" value="Methyl-accepting chemotaxis protein"/>
    <property type="match status" value="1"/>
</dbReference>
<dbReference type="GO" id="GO:0006935">
    <property type="term" value="P:chemotaxis"/>
    <property type="evidence" value="ECO:0007669"/>
    <property type="project" value="InterPro"/>
</dbReference>
<dbReference type="PROSITE" id="PS50111">
    <property type="entry name" value="CHEMOTAXIS_TRANSDUC_2"/>
    <property type="match status" value="1"/>
</dbReference>
<organism evidence="8 9">
    <name type="scientific">Telmatospirillum siberiense</name>
    <dbReference type="NCBI Taxonomy" id="382514"/>
    <lineage>
        <taxon>Bacteria</taxon>
        <taxon>Pseudomonadati</taxon>
        <taxon>Pseudomonadota</taxon>
        <taxon>Alphaproteobacteria</taxon>
        <taxon>Rhodospirillales</taxon>
        <taxon>Rhodospirillaceae</taxon>
        <taxon>Telmatospirillum</taxon>
    </lineage>
</organism>
<dbReference type="InterPro" id="IPR039379">
    <property type="entry name" value="Protoglobin_sensor_dom"/>
</dbReference>
<keyword evidence="2" id="KW-1003">Cell membrane</keyword>
<dbReference type="GO" id="GO:0019825">
    <property type="term" value="F:oxygen binding"/>
    <property type="evidence" value="ECO:0007669"/>
    <property type="project" value="InterPro"/>
</dbReference>
<evidence type="ECO:0000259" key="7">
    <source>
        <dbReference type="PROSITE" id="PS50192"/>
    </source>
</evidence>
<dbReference type="GO" id="GO:0007165">
    <property type="term" value="P:signal transduction"/>
    <property type="evidence" value="ECO:0007669"/>
    <property type="project" value="UniProtKB-KW"/>
</dbReference>